<accession>A0AA38HZZ1</accession>
<dbReference type="InterPro" id="IPR012337">
    <property type="entry name" value="RNaseH-like_sf"/>
</dbReference>
<name>A0AA38HZZ1_9CUCU</name>
<evidence type="ECO:0000313" key="2">
    <source>
        <dbReference type="EMBL" id="KAJ3646609.1"/>
    </source>
</evidence>
<dbReference type="SUPFAM" id="SSF53098">
    <property type="entry name" value="Ribonuclease H-like"/>
    <property type="match status" value="1"/>
</dbReference>
<dbReference type="InterPro" id="IPR007021">
    <property type="entry name" value="DUF659"/>
</dbReference>
<feature type="domain" description="DUF659" evidence="1">
    <location>
        <begin position="3"/>
        <end position="144"/>
    </location>
</feature>
<sequence>MPKVIKQIRNSIGNNDIWISVDETTDRLGRYIADVIIGKLSSEEAGRPFLLALKQLDKTNSNTISRFINELLALLWPKGTERKKVKWFVSDGAAYTIQTGTNLMVFYENITHFTCMVHELNVVSETIRLNYPDVNGIISNVKKIFLKAPIRIEFYKNSLPNTPLPPFDVLKQVVMSFEARDLQSIKKTQEFLNKANVKNELLYIKTHFKIIADAIEQLKIIGLKLNMEIVEKVYTYLKNTPGKVEEMAFQKLCSPLKKNPGYDFIC</sequence>
<keyword evidence="3" id="KW-1185">Reference proteome</keyword>
<evidence type="ECO:0000259" key="1">
    <source>
        <dbReference type="Pfam" id="PF04937"/>
    </source>
</evidence>
<evidence type="ECO:0000313" key="3">
    <source>
        <dbReference type="Proteomes" id="UP001168821"/>
    </source>
</evidence>
<comment type="caution">
    <text evidence="2">The sequence shown here is derived from an EMBL/GenBank/DDBJ whole genome shotgun (WGS) entry which is preliminary data.</text>
</comment>
<dbReference type="Pfam" id="PF04937">
    <property type="entry name" value="DUF659"/>
    <property type="match status" value="1"/>
</dbReference>
<gene>
    <name evidence="2" type="ORF">Zmor_024190</name>
</gene>
<reference evidence="2" key="1">
    <citation type="journal article" date="2023" name="G3 (Bethesda)">
        <title>Whole genome assemblies of Zophobas morio and Tenebrio molitor.</title>
        <authorList>
            <person name="Kaur S."/>
            <person name="Stinson S.A."/>
            <person name="diCenzo G.C."/>
        </authorList>
    </citation>
    <scope>NUCLEOTIDE SEQUENCE</scope>
    <source>
        <strain evidence="2">QUZm001</strain>
    </source>
</reference>
<dbReference type="EMBL" id="JALNTZ010000007">
    <property type="protein sequence ID" value="KAJ3646609.1"/>
    <property type="molecule type" value="Genomic_DNA"/>
</dbReference>
<dbReference type="AlphaFoldDB" id="A0AA38HZZ1"/>
<protein>
    <recommendedName>
        <fullName evidence="1">DUF659 domain-containing protein</fullName>
    </recommendedName>
</protein>
<organism evidence="2 3">
    <name type="scientific">Zophobas morio</name>
    <dbReference type="NCBI Taxonomy" id="2755281"/>
    <lineage>
        <taxon>Eukaryota</taxon>
        <taxon>Metazoa</taxon>
        <taxon>Ecdysozoa</taxon>
        <taxon>Arthropoda</taxon>
        <taxon>Hexapoda</taxon>
        <taxon>Insecta</taxon>
        <taxon>Pterygota</taxon>
        <taxon>Neoptera</taxon>
        <taxon>Endopterygota</taxon>
        <taxon>Coleoptera</taxon>
        <taxon>Polyphaga</taxon>
        <taxon>Cucujiformia</taxon>
        <taxon>Tenebrionidae</taxon>
        <taxon>Zophobas</taxon>
    </lineage>
</organism>
<proteinExistence type="predicted"/>
<dbReference type="Proteomes" id="UP001168821">
    <property type="component" value="Unassembled WGS sequence"/>
</dbReference>